<dbReference type="PROSITE" id="PS50110">
    <property type="entry name" value="RESPONSE_REGULATORY"/>
    <property type="match status" value="1"/>
</dbReference>
<dbReference type="InterPro" id="IPR003661">
    <property type="entry name" value="HisK_dim/P_dom"/>
</dbReference>
<keyword evidence="10" id="KW-0902">Two-component regulatory system</keyword>
<dbReference type="SUPFAM" id="SSF47226">
    <property type="entry name" value="Histidine-containing phosphotransfer domain, HPT domain"/>
    <property type="match status" value="1"/>
</dbReference>
<dbReference type="InterPro" id="IPR036097">
    <property type="entry name" value="HisK_dim/P_sf"/>
</dbReference>
<dbReference type="Gene3D" id="1.20.120.160">
    <property type="entry name" value="HPT domain"/>
    <property type="match status" value="1"/>
</dbReference>
<comment type="catalytic activity">
    <reaction evidence="1">
        <text>ATP + protein L-histidine = ADP + protein N-phospho-L-histidine.</text>
        <dbReference type="EC" id="2.7.13.3"/>
    </reaction>
</comment>
<dbReference type="RefSeq" id="WP_213755528.1">
    <property type="nucleotide sequence ID" value="NZ_JAHCQH010000016.1"/>
</dbReference>
<evidence type="ECO:0000256" key="5">
    <source>
        <dbReference type="ARBA" id="ARBA00022553"/>
    </source>
</evidence>
<dbReference type="CDD" id="cd00082">
    <property type="entry name" value="HisKA"/>
    <property type="match status" value="1"/>
</dbReference>
<dbReference type="InterPro" id="IPR003594">
    <property type="entry name" value="HATPase_dom"/>
</dbReference>
<evidence type="ECO:0000256" key="3">
    <source>
        <dbReference type="ARBA" id="ARBA00012438"/>
    </source>
</evidence>
<feature type="transmembrane region" description="Helical" evidence="14">
    <location>
        <begin position="32"/>
        <end position="52"/>
    </location>
</feature>
<dbReference type="InterPro" id="IPR001789">
    <property type="entry name" value="Sig_transdc_resp-reg_receiver"/>
</dbReference>
<keyword evidence="4" id="KW-1003">Cell membrane</keyword>
<dbReference type="Pfam" id="PF02518">
    <property type="entry name" value="HATPase_c"/>
    <property type="match status" value="1"/>
</dbReference>
<dbReference type="Pfam" id="PF01627">
    <property type="entry name" value="Hpt"/>
    <property type="match status" value="1"/>
</dbReference>
<feature type="domain" description="HPt" evidence="17">
    <location>
        <begin position="697"/>
        <end position="790"/>
    </location>
</feature>
<evidence type="ECO:0000259" key="17">
    <source>
        <dbReference type="PROSITE" id="PS50894"/>
    </source>
</evidence>
<evidence type="ECO:0000256" key="13">
    <source>
        <dbReference type="PROSITE-ProRule" id="PRU00169"/>
    </source>
</evidence>
<dbReference type="PRINTS" id="PR00344">
    <property type="entry name" value="BCTRLSENSOR"/>
</dbReference>
<feature type="transmembrane region" description="Helical" evidence="14">
    <location>
        <begin position="72"/>
        <end position="91"/>
    </location>
</feature>
<keyword evidence="7" id="KW-0547">Nucleotide-binding</keyword>
<dbReference type="PANTHER" id="PTHR45339">
    <property type="entry name" value="HYBRID SIGNAL TRANSDUCTION HISTIDINE KINASE J"/>
    <property type="match status" value="1"/>
</dbReference>
<dbReference type="PROSITE" id="PS50109">
    <property type="entry name" value="HIS_KIN"/>
    <property type="match status" value="1"/>
</dbReference>
<evidence type="ECO:0000256" key="11">
    <source>
        <dbReference type="ARBA" id="ARBA00023136"/>
    </source>
</evidence>
<dbReference type="InterPro" id="IPR036641">
    <property type="entry name" value="HPT_dom_sf"/>
</dbReference>
<keyword evidence="11 14" id="KW-0472">Membrane</keyword>
<evidence type="ECO:0000313" key="18">
    <source>
        <dbReference type="EMBL" id="MBS9477678.1"/>
    </source>
</evidence>
<evidence type="ECO:0000256" key="10">
    <source>
        <dbReference type="ARBA" id="ARBA00023012"/>
    </source>
</evidence>
<dbReference type="SUPFAM" id="SSF47384">
    <property type="entry name" value="Homodimeric domain of signal transducing histidine kinase"/>
    <property type="match status" value="1"/>
</dbReference>
<dbReference type="InterPro" id="IPR008207">
    <property type="entry name" value="Sig_transdc_His_kin_Hpt_dom"/>
</dbReference>
<dbReference type="PANTHER" id="PTHR45339:SF1">
    <property type="entry name" value="HYBRID SIGNAL TRANSDUCTION HISTIDINE KINASE J"/>
    <property type="match status" value="1"/>
</dbReference>
<dbReference type="InterPro" id="IPR036890">
    <property type="entry name" value="HATPase_C_sf"/>
</dbReference>
<comment type="caution">
    <text evidence="18">The sequence shown here is derived from an EMBL/GenBank/DDBJ whole genome shotgun (WGS) entry which is preliminary data.</text>
</comment>
<reference evidence="18" key="1">
    <citation type="submission" date="2021-05" db="EMBL/GenBank/DDBJ databases">
        <authorList>
            <person name="Sun Q."/>
            <person name="Inoue M."/>
        </authorList>
    </citation>
    <scope>NUCLEOTIDE SEQUENCE</scope>
    <source>
        <strain evidence="18">VKM B-3255</strain>
    </source>
</reference>
<dbReference type="Pfam" id="PF00512">
    <property type="entry name" value="HisKA"/>
    <property type="match status" value="1"/>
</dbReference>
<feature type="modified residue" description="Phosphohistidine" evidence="12">
    <location>
        <position position="736"/>
    </location>
</feature>
<feature type="transmembrane region" description="Helical" evidence="14">
    <location>
        <begin position="97"/>
        <end position="117"/>
    </location>
</feature>
<name>A0ABS5R7N1_9HYPH</name>
<evidence type="ECO:0000256" key="12">
    <source>
        <dbReference type="PROSITE-ProRule" id="PRU00110"/>
    </source>
</evidence>
<proteinExistence type="predicted"/>
<keyword evidence="9 14" id="KW-1133">Transmembrane helix</keyword>
<evidence type="ECO:0000256" key="2">
    <source>
        <dbReference type="ARBA" id="ARBA00004651"/>
    </source>
</evidence>
<evidence type="ECO:0000256" key="4">
    <source>
        <dbReference type="ARBA" id="ARBA00022475"/>
    </source>
</evidence>
<dbReference type="Gene3D" id="3.40.50.2300">
    <property type="match status" value="1"/>
</dbReference>
<dbReference type="EC" id="2.7.13.3" evidence="3"/>
<dbReference type="SMART" id="SM00387">
    <property type="entry name" value="HATPase_c"/>
    <property type="match status" value="1"/>
</dbReference>
<evidence type="ECO:0000313" key="19">
    <source>
        <dbReference type="Proteomes" id="UP001166585"/>
    </source>
</evidence>
<evidence type="ECO:0000256" key="14">
    <source>
        <dbReference type="SAM" id="Phobius"/>
    </source>
</evidence>
<evidence type="ECO:0000259" key="15">
    <source>
        <dbReference type="PROSITE" id="PS50109"/>
    </source>
</evidence>
<dbReference type="SMART" id="SM00448">
    <property type="entry name" value="REC"/>
    <property type="match status" value="1"/>
</dbReference>
<evidence type="ECO:0000256" key="7">
    <source>
        <dbReference type="ARBA" id="ARBA00022741"/>
    </source>
</evidence>
<dbReference type="SUPFAM" id="SSF52172">
    <property type="entry name" value="CheY-like"/>
    <property type="match status" value="1"/>
</dbReference>
<dbReference type="EMBL" id="JAHCQH010000016">
    <property type="protein sequence ID" value="MBS9477678.1"/>
    <property type="molecule type" value="Genomic_DNA"/>
</dbReference>
<dbReference type="Proteomes" id="UP001166585">
    <property type="component" value="Unassembled WGS sequence"/>
</dbReference>
<keyword evidence="8" id="KW-0067">ATP-binding</keyword>
<feature type="modified residue" description="4-aspartylphosphate" evidence="13">
    <location>
        <position position="589"/>
    </location>
</feature>
<dbReference type="Gene3D" id="1.10.287.130">
    <property type="match status" value="1"/>
</dbReference>
<dbReference type="Gene3D" id="3.30.565.10">
    <property type="entry name" value="Histidine kinase-like ATPase, C-terminal domain"/>
    <property type="match status" value="1"/>
</dbReference>
<dbReference type="SUPFAM" id="SSF55874">
    <property type="entry name" value="ATPase domain of HSP90 chaperone/DNA topoisomerase II/histidine kinase"/>
    <property type="match status" value="1"/>
</dbReference>
<dbReference type="CDD" id="cd16922">
    <property type="entry name" value="HATPase_EvgS-ArcB-TorS-like"/>
    <property type="match status" value="1"/>
</dbReference>
<sequence length="798" mass="85539">MSFNRLVFAFIIVVVLALNSSAGNVDDALRVMALYIPLALGVLAHILVRPAASRGRRIFALLLDCGFLSWQLHLGGEIAALFFPIYLWVIFGNGFRFGLASLFTAIPVATLSFAVVVWTTPFWRDQWHLSLGLLVGLIILPAYAGTLIRKLSAATKVAEEASQAKSLFLASVSHELRTPLTAIVGMTGLLRNTPLTTDQRDMVETVDVASRSLRTLIDGLLDLSRIEAGRMPVPHEPFDLVALLLDVRRLVEGQARDRGLSVSLHVTPRTPLRLVGSRQHVHEALVNLVGNAVKFTPQGGVTIAVDAEPAEDGRLTLAVEVSDTGIGIAQADQERIFEDFTQADASILNRFGGTGLGLAITRRLVALMGGAITVESEPGVGSTFRFHVPVEAAAAGEVHGAEEADVVLVCRDTAPLAPLLAALAQLGVQPAIADPRMGPARMFSPQAAGAIRLLFEPDTRNLALPAPSAGAPPPVLISPAAEPGLPPMEMRRRVASVLGARAPVDEVRRALTLARRLGTASSHEASIATPLAPRRACRLLLADDNRVNQRVFLRILEGAGHTVRVVENGEQALDLLSKGADAFDLVLMDFNMPEMDGLEASKLYRMMSTGHDGLPIVGLTADATALGDSRWREAGMDDCLIKPVEPAILLATIDRLMRGGEAAPPVGPRAAASRPHLVARLPALDEEAVESLRRLGGPQFAAELMEDYLDDAQTILARIVATARRGDLVGFRNEAHALQSSSANVGALALSALCQPWRDLRAEELRARADDVDHWAQQELARTRAAMAACCVRLRGLE</sequence>
<dbReference type="InterPro" id="IPR005467">
    <property type="entry name" value="His_kinase_dom"/>
</dbReference>
<gene>
    <name evidence="18" type="ORF">KIP89_11210</name>
</gene>
<dbReference type="InterPro" id="IPR004358">
    <property type="entry name" value="Sig_transdc_His_kin-like_C"/>
</dbReference>
<feature type="domain" description="Response regulatory" evidence="16">
    <location>
        <begin position="538"/>
        <end position="657"/>
    </location>
</feature>
<feature type="domain" description="Histidine kinase" evidence="15">
    <location>
        <begin position="171"/>
        <end position="392"/>
    </location>
</feature>
<evidence type="ECO:0000256" key="6">
    <source>
        <dbReference type="ARBA" id="ARBA00022692"/>
    </source>
</evidence>
<evidence type="ECO:0000259" key="16">
    <source>
        <dbReference type="PROSITE" id="PS50110"/>
    </source>
</evidence>
<dbReference type="CDD" id="cd17546">
    <property type="entry name" value="REC_hyHK_CKI1_RcsC-like"/>
    <property type="match status" value="1"/>
</dbReference>
<protein>
    <recommendedName>
        <fullName evidence="3">histidine kinase</fullName>
        <ecNumber evidence="3">2.7.13.3</ecNumber>
    </recommendedName>
</protein>
<dbReference type="Pfam" id="PF00072">
    <property type="entry name" value="Response_reg"/>
    <property type="match status" value="1"/>
</dbReference>
<feature type="transmembrane region" description="Helical" evidence="14">
    <location>
        <begin position="129"/>
        <end position="148"/>
    </location>
</feature>
<evidence type="ECO:0000256" key="1">
    <source>
        <dbReference type="ARBA" id="ARBA00000085"/>
    </source>
</evidence>
<keyword evidence="6 14" id="KW-0812">Transmembrane</keyword>
<dbReference type="PROSITE" id="PS50894">
    <property type="entry name" value="HPT"/>
    <property type="match status" value="1"/>
</dbReference>
<dbReference type="SMART" id="SM00388">
    <property type="entry name" value="HisKA"/>
    <property type="match status" value="1"/>
</dbReference>
<keyword evidence="5 13" id="KW-0597">Phosphoprotein</keyword>
<evidence type="ECO:0000256" key="9">
    <source>
        <dbReference type="ARBA" id="ARBA00022989"/>
    </source>
</evidence>
<dbReference type="InterPro" id="IPR011006">
    <property type="entry name" value="CheY-like_superfamily"/>
</dbReference>
<comment type="subcellular location">
    <subcellularLocation>
        <location evidence="2">Cell membrane</location>
        <topology evidence="2">Multi-pass membrane protein</topology>
    </subcellularLocation>
</comment>
<accession>A0ABS5R7N1</accession>
<keyword evidence="19" id="KW-1185">Reference proteome</keyword>
<evidence type="ECO:0000256" key="8">
    <source>
        <dbReference type="ARBA" id="ARBA00022840"/>
    </source>
</evidence>
<organism evidence="18 19">
    <name type="scientific">Ancylobacter radicis</name>
    <dbReference type="NCBI Taxonomy" id="2836179"/>
    <lineage>
        <taxon>Bacteria</taxon>
        <taxon>Pseudomonadati</taxon>
        <taxon>Pseudomonadota</taxon>
        <taxon>Alphaproteobacteria</taxon>
        <taxon>Hyphomicrobiales</taxon>
        <taxon>Xanthobacteraceae</taxon>
        <taxon>Ancylobacter</taxon>
    </lineage>
</organism>